<gene>
    <name evidence="1" type="ORF">COCNU_02G007860</name>
</gene>
<comment type="caution">
    <text evidence="1">The sequence shown here is derived from an EMBL/GenBank/DDBJ whole genome shotgun (WGS) entry which is preliminary data.</text>
</comment>
<dbReference type="Proteomes" id="UP000797356">
    <property type="component" value="Chromosome 2"/>
</dbReference>
<name>A0A8K0HYY5_COCNU</name>
<protein>
    <submittedName>
        <fullName evidence="1">Uncharacterized protein</fullName>
    </submittedName>
</protein>
<keyword evidence="2" id="KW-1185">Reference proteome</keyword>
<evidence type="ECO:0000313" key="2">
    <source>
        <dbReference type="Proteomes" id="UP000797356"/>
    </source>
</evidence>
<organism evidence="1 2">
    <name type="scientific">Cocos nucifera</name>
    <name type="common">Coconut palm</name>
    <dbReference type="NCBI Taxonomy" id="13894"/>
    <lineage>
        <taxon>Eukaryota</taxon>
        <taxon>Viridiplantae</taxon>
        <taxon>Streptophyta</taxon>
        <taxon>Embryophyta</taxon>
        <taxon>Tracheophyta</taxon>
        <taxon>Spermatophyta</taxon>
        <taxon>Magnoliopsida</taxon>
        <taxon>Liliopsida</taxon>
        <taxon>Arecaceae</taxon>
        <taxon>Arecoideae</taxon>
        <taxon>Cocoseae</taxon>
        <taxon>Attaleinae</taxon>
        <taxon>Cocos</taxon>
    </lineage>
</organism>
<accession>A0A8K0HYY5</accession>
<dbReference type="AlphaFoldDB" id="A0A8K0HYY5"/>
<reference evidence="1" key="2">
    <citation type="submission" date="2019-07" db="EMBL/GenBank/DDBJ databases">
        <authorList>
            <person name="Yang Y."/>
            <person name="Bocs S."/>
            <person name="Baudouin L."/>
        </authorList>
    </citation>
    <scope>NUCLEOTIDE SEQUENCE</scope>
    <source>
        <tissue evidence="1">Spear leaf of Hainan Tall coconut</tissue>
    </source>
</reference>
<reference evidence="1" key="1">
    <citation type="journal article" date="2017" name="Gigascience">
        <title>The genome draft of coconut (Cocos nucifera).</title>
        <authorList>
            <person name="Xiao Y."/>
            <person name="Xu P."/>
            <person name="Fan H."/>
            <person name="Baudouin L."/>
            <person name="Xia W."/>
            <person name="Bocs S."/>
            <person name="Xu J."/>
            <person name="Li Q."/>
            <person name="Guo A."/>
            <person name="Zhou L."/>
            <person name="Li J."/>
            <person name="Wu Y."/>
            <person name="Ma Z."/>
            <person name="Armero A."/>
            <person name="Issali A.E."/>
            <person name="Liu N."/>
            <person name="Peng M."/>
            <person name="Yang Y."/>
        </authorList>
    </citation>
    <scope>NUCLEOTIDE SEQUENCE</scope>
    <source>
        <tissue evidence="1">Spear leaf of Hainan Tall coconut</tissue>
    </source>
</reference>
<sequence>MSEAHVFRAAAQSYLPQVVLLPEKFYAHGDWPAQGAPPFFVFSLNCYRIDCVRM</sequence>
<dbReference type="EMBL" id="CM017873">
    <property type="protein sequence ID" value="KAG1330818.1"/>
    <property type="molecule type" value="Genomic_DNA"/>
</dbReference>
<evidence type="ECO:0000313" key="1">
    <source>
        <dbReference type="EMBL" id="KAG1330818.1"/>
    </source>
</evidence>
<proteinExistence type="predicted"/>